<name>A0A094L3M1_9GAMM</name>
<evidence type="ECO:0000256" key="3">
    <source>
        <dbReference type="ARBA" id="ARBA00034247"/>
    </source>
</evidence>
<dbReference type="STRING" id="1517416.IDAT_04320"/>
<dbReference type="InterPro" id="IPR000160">
    <property type="entry name" value="GGDEF_dom"/>
</dbReference>
<keyword evidence="4" id="KW-0812">Transmembrane</keyword>
<dbReference type="RefSeq" id="WP_034730990.1">
    <property type="nucleotide sequence ID" value="NZ_JPIN01000004.1"/>
</dbReference>
<organism evidence="6 7">
    <name type="scientific">Pseudidiomarina atlantica</name>
    <dbReference type="NCBI Taxonomy" id="1517416"/>
    <lineage>
        <taxon>Bacteria</taxon>
        <taxon>Pseudomonadati</taxon>
        <taxon>Pseudomonadota</taxon>
        <taxon>Gammaproteobacteria</taxon>
        <taxon>Alteromonadales</taxon>
        <taxon>Idiomarinaceae</taxon>
        <taxon>Pseudidiomarina</taxon>
    </lineage>
</organism>
<dbReference type="SUPFAM" id="SSF55073">
    <property type="entry name" value="Nucleotide cyclase"/>
    <property type="match status" value="1"/>
</dbReference>
<evidence type="ECO:0000313" key="6">
    <source>
        <dbReference type="EMBL" id="KFZ29253.1"/>
    </source>
</evidence>
<dbReference type="InterPro" id="IPR029787">
    <property type="entry name" value="Nucleotide_cyclase"/>
</dbReference>
<proteinExistence type="predicted"/>
<keyword evidence="4" id="KW-0472">Membrane</keyword>
<dbReference type="SMART" id="SM00267">
    <property type="entry name" value="GGDEF"/>
    <property type="match status" value="1"/>
</dbReference>
<dbReference type="CDD" id="cd01949">
    <property type="entry name" value="GGDEF"/>
    <property type="match status" value="1"/>
</dbReference>
<dbReference type="PANTHER" id="PTHR45138:SF9">
    <property type="entry name" value="DIGUANYLATE CYCLASE DGCM-RELATED"/>
    <property type="match status" value="1"/>
</dbReference>
<dbReference type="GO" id="GO:1902201">
    <property type="term" value="P:negative regulation of bacterial-type flagellum-dependent cell motility"/>
    <property type="evidence" value="ECO:0007669"/>
    <property type="project" value="TreeGrafter"/>
</dbReference>
<evidence type="ECO:0000256" key="4">
    <source>
        <dbReference type="SAM" id="Phobius"/>
    </source>
</evidence>
<feature type="transmembrane region" description="Helical" evidence="4">
    <location>
        <begin position="76"/>
        <end position="93"/>
    </location>
</feature>
<gene>
    <name evidence="6" type="ORF">IDAT_04320</name>
</gene>
<dbReference type="InterPro" id="IPR048435">
    <property type="entry name" value="MASE6"/>
</dbReference>
<dbReference type="Proteomes" id="UP000053718">
    <property type="component" value="Unassembled WGS sequence"/>
</dbReference>
<dbReference type="EMBL" id="JPIN01000004">
    <property type="protein sequence ID" value="KFZ29253.1"/>
    <property type="molecule type" value="Genomic_DNA"/>
</dbReference>
<feature type="domain" description="GGDEF" evidence="5">
    <location>
        <begin position="214"/>
        <end position="343"/>
    </location>
</feature>
<dbReference type="Pfam" id="PF20966">
    <property type="entry name" value="MASE6"/>
    <property type="match status" value="1"/>
</dbReference>
<dbReference type="GO" id="GO:0052621">
    <property type="term" value="F:diguanylate cyclase activity"/>
    <property type="evidence" value="ECO:0007669"/>
    <property type="project" value="UniProtKB-EC"/>
</dbReference>
<reference evidence="6 7" key="1">
    <citation type="submission" date="2014-06" db="EMBL/GenBank/DDBJ databases">
        <title>Draft genome sequence of Idiomarina sp. MCCC 1A10513.</title>
        <authorList>
            <person name="Du J."/>
            <person name="Lai Q."/>
            <person name="Shao Z."/>
        </authorList>
    </citation>
    <scope>NUCLEOTIDE SEQUENCE [LARGE SCALE GENOMIC DNA]</scope>
    <source>
        <strain evidence="6 7">MCCC 1A10513</strain>
    </source>
</reference>
<feature type="transmembrane region" description="Helical" evidence="4">
    <location>
        <begin position="120"/>
        <end position="138"/>
    </location>
</feature>
<dbReference type="Pfam" id="PF00990">
    <property type="entry name" value="GGDEF"/>
    <property type="match status" value="1"/>
</dbReference>
<evidence type="ECO:0000256" key="1">
    <source>
        <dbReference type="ARBA" id="ARBA00001946"/>
    </source>
</evidence>
<dbReference type="NCBIfam" id="TIGR00254">
    <property type="entry name" value="GGDEF"/>
    <property type="match status" value="1"/>
</dbReference>
<dbReference type="Gene3D" id="3.30.70.270">
    <property type="match status" value="1"/>
</dbReference>
<feature type="transmembrane region" description="Helical" evidence="4">
    <location>
        <begin position="99"/>
        <end position="115"/>
    </location>
</feature>
<comment type="caution">
    <text evidence="6">The sequence shown here is derived from an EMBL/GenBank/DDBJ whole genome shotgun (WGS) entry which is preliminary data.</text>
</comment>
<evidence type="ECO:0000313" key="7">
    <source>
        <dbReference type="Proteomes" id="UP000053718"/>
    </source>
</evidence>
<dbReference type="GO" id="GO:0043709">
    <property type="term" value="P:cell adhesion involved in single-species biofilm formation"/>
    <property type="evidence" value="ECO:0007669"/>
    <property type="project" value="TreeGrafter"/>
</dbReference>
<feature type="transmembrane region" description="Helical" evidence="4">
    <location>
        <begin position="150"/>
        <end position="168"/>
    </location>
</feature>
<evidence type="ECO:0000256" key="2">
    <source>
        <dbReference type="ARBA" id="ARBA00012528"/>
    </source>
</evidence>
<dbReference type="GO" id="GO:0005886">
    <property type="term" value="C:plasma membrane"/>
    <property type="evidence" value="ECO:0007669"/>
    <property type="project" value="TreeGrafter"/>
</dbReference>
<dbReference type="eggNOG" id="COG3706">
    <property type="taxonomic scope" value="Bacteria"/>
</dbReference>
<feature type="transmembrane region" description="Helical" evidence="4">
    <location>
        <begin position="22"/>
        <end position="40"/>
    </location>
</feature>
<feature type="transmembrane region" description="Helical" evidence="4">
    <location>
        <begin position="46"/>
        <end position="64"/>
    </location>
</feature>
<protein>
    <recommendedName>
        <fullName evidence="2">diguanylate cyclase</fullName>
        <ecNumber evidence="2">2.7.7.65</ecNumber>
    </recommendedName>
</protein>
<dbReference type="AlphaFoldDB" id="A0A094L3M1"/>
<comment type="catalytic activity">
    <reaction evidence="3">
        <text>2 GTP = 3',3'-c-di-GMP + 2 diphosphate</text>
        <dbReference type="Rhea" id="RHEA:24898"/>
        <dbReference type="ChEBI" id="CHEBI:33019"/>
        <dbReference type="ChEBI" id="CHEBI:37565"/>
        <dbReference type="ChEBI" id="CHEBI:58805"/>
        <dbReference type="EC" id="2.7.7.65"/>
    </reaction>
</comment>
<dbReference type="InterPro" id="IPR050469">
    <property type="entry name" value="Diguanylate_Cyclase"/>
</dbReference>
<keyword evidence="4" id="KW-1133">Transmembrane helix</keyword>
<accession>A0A094L3M1</accession>
<dbReference type="PANTHER" id="PTHR45138">
    <property type="entry name" value="REGULATORY COMPONENTS OF SENSORY TRANSDUCTION SYSTEM"/>
    <property type="match status" value="1"/>
</dbReference>
<dbReference type="InterPro" id="IPR043128">
    <property type="entry name" value="Rev_trsase/Diguanyl_cyclase"/>
</dbReference>
<sequence>MQHSASLQSEHSVRHQSTLLRAVLRIMLVFSLLIGALNVFVFNAYLIASFNFISFAAAALLLLYFNDEAKLNRTSWLACLAVIFNVVMFINIAEGQNYSVLWVMIVPPIVFFLLGRRMGALLSALLFAYTVYFIAQQIDRPQPETLGLGAVLNVLEVCVALWFIYRFYEGSRETAYRELKLQSITDKLTSLYNRSHLDTLLSDLQVRMQSGALKRACIVIIDIDHFKEINDQFGHIQGDKILQNAARQLREFTRERALIGRWGGEEFLLILPNFTLTEARDYCEQLRKGIAATKHFQNLTLTMSFGVADYNPNKSIEQALIQADRALYCAKENGRNRVELATA</sequence>
<comment type="cofactor">
    <cofactor evidence="1">
        <name>Mg(2+)</name>
        <dbReference type="ChEBI" id="CHEBI:18420"/>
    </cofactor>
</comment>
<dbReference type="EC" id="2.7.7.65" evidence="2"/>
<keyword evidence="7" id="KW-1185">Reference proteome</keyword>
<dbReference type="FunFam" id="3.30.70.270:FF:000001">
    <property type="entry name" value="Diguanylate cyclase domain protein"/>
    <property type="match status" value="1"/>
</dbReference>
<evidence type="ECO:0000259" key="5">
    <source>
        <dbReference type="PROSITE" id="PS50887"/>
    </source>
</evidence>
<dbReference type="PROSITE" id="PS50887">
    <property type="entry name" value="GGDEF"/>
    <property type="match status" value="1"/>
</dbReference>